<gene>
    <name evidence="7" type="ORF">F5984_02800</name>
</gene>
<dbReference type="GO" id="GO:0019213">
    <property type="term" value="F:deacetylase activity"/>
    <property type="evidence" value="ECO:0007669"/>
    <property type="project" value="TreeGrafter"/>
</dbReference>
<name>A0A7J5U5G2_9BACT</name>
<dbReference type="InterPro" id="IPR006879">
    <property type="entry name" value="YdjC-like"/>
</dbReference>
<dbReference type="GO" id="GO:0005975">
    <property type="term" value="P:carbohydrate metabolic process"/>
    <property type="evidence" value="ECO:0007669"/>
    <property type="project" value="InterPro"/>
</dbReference>
<keyword evidence="3" id="KW-0378">Hydrolase</keyword>
<dbReference type="SUPFAM" id="SSF88713">
    <property type="entry name" value="Glycoside hydrolase/deacetylase"/>
    <property type="match status" value="1"/>
</dbReference>
<evidence type="ECO:0000256" key="1">
    <source>
        <dbReference type="ARBA" id="ARBA00001946"/>
    </source>
</evidence>
<evidence type="ECO:0000256" key="2">
    <source>
        <dbReference type="ARBA" id="ARBA00022723"/>
    </source>
</evidence>
<proteinExistence type="predicted"/>
<comment type="cofactor">
    <cofactor evidence="1">
        <name>Mg(2+)</name>
        <dbReference type="ChEBI" id="CHEBI:18420"/>
    </cofactor>
</comment>
<feature type="chain" id="PRO_5029722621" evidence="6">
    <location>
        <begin position="23"/>
        <end position="334"/>
    </location>
</feature>
<evidence type="ECO:0000256" key="6">
    <source>
        <dbReference type="SAM" id="SignalP"/>
    </source>
</evidence>
<evidence type="ECO:0000256" key="4">
    <source>
        <dbReference type="ARBA" id="ARBA00022842"/>
    </source>
</evidence>
<keyword evidence="5" id="KW-0119">Carbohydrate metabolism</keyword>
<dbReference type="Pfam" id="PF04794">
    <property type="entry name" value="YdjC"/>
    <property type="match status" value="1"/>
</dbReference>
<dbReference type="RefSeq" id="WP_152122578.1">
    <property type="nucleotide sequence ID" value="NZ_WELI01000001.1"/>
</dbReference>
<sequence>MISVKPLVASLIALFVANTAMAQPEPQTYAEKLGFPKGKKVLVLHVDDAGMSYEANRGTIRSMEQGIANSTSVMMPCNWVPHFMSYVKAHPTLDVGVHLTMTSEWDNYRWNPLAGKAVAPGLYDEQGAFWHSVAQVVQHASPDEVETEMRAQIARYRAFGLEPTHLDSHMGTLFDPKFLERYVKVGITERIPILFPGGHATLVKQTTPLAARLAPMLQQVGQQIWAAGMPVFDDLDGTSYGWNPDKPGMSDADLQKMKTDRFIDLFKRVKPGLTYIIMHSADTTPTFSEVTSSGPTRRGDMLAMLDPRLKQYIEQEGIILTTWRDLAERRKKIK</sequence>
<evidence type="ECO:0000256" key="3">
    <source>
        <dbReference type="ARBA" id="ARBA00022801"/>
    </source>
</evidence>
<comment type="caution">
    <text evidence="7">The sequence shown here is derived from an EMBL/GenBank/DDBJ whole genome shotgun (WGS) entry which is preliminary data.</text>
</comment>
<dbReference type="PANTHER" id="PTHR31609:SF1">
    <property type="entry name" value="CARBOHYDRATE DEACETYLASE"/>
    <property type="match status" value="1"/>
</dbReference>
<evidence type="ECO:0000313" key="8">
    <source>
        <dbReference type="Proteomes" id="UP000488299"/>
    </source>
</evidence>
<dbReference type="Proteomes" id="UP000488299">
    <property type="component" value="Unassembled WGS sequence"/>
</dbReference>
<accession>A0A7J5U5G2</accession>
<dbReference type="CDD" id="cd10802">
    <property type="entry name" value="YdjC_TTHB029_like"/>
    <property type="match status" value="1"/>
</dbReference>
<protein>
    <submittedName>
        <fullName evidence="7">ChbG/HpnK family deacetylase</fullName>
    </submittedName>
</protein>
<dbReference type="InterPro" id="IPR011330">
    <property type="entry name" value="Glyco_hydro/deAcase_b/a-brl"/>
</dbReference>
<dbReference type="Gene3D" id="3.20.20.370">
    <property type="entry name" value="Glycoside hydrolase/deacetylase"/>
    <property type="match status" value="1"/>
</dbReference>
<keyword evidence="4" id="KW-0460">Magnesium</keyword>
<dbReference type="AlphaFoldDB" id="A0A7J5U5G2"/>
<dbReference type="PANTHER" id="PTHR31609">
    <property type="entry name" value="YDJC DEACETYLASE FAMILY MEMBER"/>
    <property type="match status" value="1"/>
</dbReference>
<organism evidence="7 8">
    <name type="scientific">Rudanella paleaurantiibacter</name>
    <dbReference type="NCBI Taxonomy" id="2614655"/>
    <lineage>
        <taxon>Bacteria</taxon>
        <taxon>Pseudomonadati</taxon>
        <taxon>Bacteroidota</taxon>
        <taxon>Cytophagia</taxon>
        <taxon>Cytophagales</taxon>
        <taxon>Cytophagaceae</taxon>
        <taxon>Rudanella</taxon>
    </lineage>
</organism>
<dbReference type="GO" id="GO:0016787">
    <property type="term" value="F:hydrolase activity"/>
    <property type="evidence" value="ECO:0007669"/>
    <property type="project" value="UniProtKB-KW"/>
</dbReference>
<keyword evidence="2" id="KW-0479">Metal-binding</keyword>
<dbReference type="GO" id="GO:0046872">
    <property type="term" value="F:metal ion binding"/>
    <property type="evidence" value="ECO:0007669"/>
    <property type="project" value="UniProtKB-KW"/>
</dbReference>
<keyword evidence="6" id="KW-0732">Signal</keyword>
<feature type="signal peptide" evidence="6">
    <location>
        <begin position="1"/>
        <end position="22"/>
    </location>
</feature>
<dbReference type="EMBL" id="WELI01000001">
    <property type="protein sequence ID" value="KAB7732891.1"/>
    <property type="molecule type" value="Genomic_DNA"/>
</dbReference>
<keyword evidence="8" id="KW-1185">Reference proteome</keyword>
<reference evidence="7 8" key="1">
    <citation type="submission" date="2019-10" db="EMBL/GenBank/DDBJ databases">
        <title>Rudanella paleaurantiibacter sp. nov., isolated from sludge.</title>
        <authorList>
            <person name="Xu S.Q."/>
        </authorList>
    </citation>
    <scope>NUCLEOTIDE SEQUENCE [LARGE SCALE GENOMIC DNA]</scope>
    <source>
        <strain evidence="7 8">HX-22-17</strain>
    </source>
</reference>
<evidence type="ECO:0000313" key="7">
    <source>
        <dbReference type="EMBL" id="KAB7732891.1"/>
    </source>
</evidence>
<evidence type="ECO:0000256" key="5">
    <source>
        <dbReference type="ARBA" id="ARBA00023277"/>
    </source>
</evidence>